<evidence type="ECO:0000313" key="11">
    <source>
        <dbReference type="EMBL" id="TLP40768.1"/>
    </source>
</evidence>
<comment type="similarity">
    <text evidence="2 10">Belongs to the disproportionating enzyme family.</text>
</comment>
<keyword evidence="5 10" id="KW-0328">Glycosyltransferase</keyword>
<dbReference type="EC" id="2.4.1.25" evidence="3 10"/>
<dbReference type="GO" id="GO:0004134">
    <property type="term" value="F:4-alpha-glucanotransferase activity"/>
    <property type="evidence" value="ECO:0007669"/>
    <property type="project" value="UniProtKB-EC"/>
</dbReference>
<organism evidence="11 12">
    <name type="scientific">Arcobacter arenosus</name>
    <dbReference type="NCBI Taxonomy" id="2576037"/>
    <lineage>
        <taxon>Bacteria</taxon>
        <taxon>Pseudomonadati</taxon>
        <taxon>Campylobacterota</taxon>
        <taxon>Epsilonproteobacteria</taxon>
        <taxon>Campylobacterales</taxon>
        <taxon>Arcobacteraceae</taxon>
        <taxon>Arcobacter</taxon>
    </lineage>
</organism>
<evidence type="ECO:0000256" key="5">
    <source>
        <dbReference type="ARBA" id="ARBA00022676"/>
    </source>
</evidence>
<proteinExistence type="inferred from homology"/>
<name>A0A5R8Y473_9BACT</name>
<gene>
    <name evidence="11" type="primary">malQ</name>
    <name evidence="11" type="ORF">FDK22_01765</name>
</gene>
<evidence type="ECO:0000256" key="10">
    <source>
        <dbReference type="RuleBase" id="RU361207"/>
    </source>
</evidence>
<dbReference type="RefSeq" id="WP_138151149.1">
    <property type="nucleotide sequence ID" value="NZ_VANU01000001.1"/>
</dbReference>
<dbReference type="Gene3D" id="3.20.20.80">
    <property type="entry name" value="Glycosidases"/>
    <property type="match status" value="1"/>
</dbReference>
<accession>A0A5R8Y473</accession>
<dbReference type="PANTHER" id="PTHR32438:SF5">
    <property type="entry name" value="4-ALPHA-GLUCANOTRANSFERASE DPE1, CHLOROPLASTIC_AMYLOPLASTIC"/>
    <property type="match status" value="1"/>
</dbReference>
<evidence type="ECO:0000256" key="9">
    <source>
        <dbReference type="ARBA" id="ARBA00031501"/>
    </source>
</evidence>
<dbReference type="AlphaFoldDB" id="A0A5R8Y473"/>
<evidence type="ECO:0000313" key="12">
    <source>
        <dbReference type="Proteomes" id="UP000308901"/>
    </source>
</evidence>
<keyword evidence="12" id="KW-1185">Reference proteome</keyword>
<reference evidence="11 12" key="1">
    <citation type="submission" date="2019-05" db="EMBL/GenBank/DDBJ databases">
        <title>Arcobacter sp. nov., isolated from sea sediment.</title>
        <authorList>
            <person name="Kim W."/>
        </authorList>
    </citation>
    <scope>NUCLEOTIDE SEQUENCE [LARGE SCALE GENOMIC DNA]</scope>
    <source>
        <strain evidence="11 12">CAU 1517</strain>
    </source>
</reference>
<evidence type="ECO:0000256" key="3">
    <source>
        <dbReference type="ARBA" id="ARBA00012560"/>
    </source>
</evidence>
<dbReference type="InterPro" id="IPR017853">
    <property type="entry name" value="GH"/>
</dbReference>
<dbReference type="SUPFAM" id="SSF51445">
    <property type="entry name" value="(Trans)glycosidases"/>
    <property type="match status" value="1"/>
</dbReference>
<evidence type="ECO:0000256" key="7">
    <source>
        <dbReference type="ARBA" id="ARBA00023277"/>
    </source>
</evidence>
<dbReference type="InterPro" id="IPR003385">
    <property type="entry name" value="Glyco_hydro_77"/>
</dbReference>
<dbReference type="NCBIfam" id="TIGR00217">
    <property type="entry name" value="malQ"/>
    <property type="match status" value="1"/>
</dbReference>
<evidence type="ECO:0000256" key="8">
    <source>
        <dbReference type="ARBA" id="ARBA00031423"/>
    </source>
</evidence>
<dbReference type="NCBIfam" id="NF011080">
    <property type="entry name" value="PRK14508.1-3"/>
    <property type="match status" value="1"/>
</dbReference>
<comment type="catalytic activity">
    <reaction evidence="1 10">
        <text>Transfers a segment of a (1-&gt;4)-alpha-D-glucan to a new position in an acceptor, which may be glucose or a (1-&gt;4)-alpha-D-glucan.</text>
        <dbReference type="EC" id="2.4.1.25"/>
    </reaction>
</comment>
<evidence type="ECO:0000256" key="6">
    <source>
        <dbReference type="ARBA" id="ARBA00022679"/>
    </source>
</evidence>
<protein>
    <recommendedName>
        <fullName evidence="4 10">4-alpha-glucanotransferase</fullName>
        <ecNumber evidence="3 10">2.4.1.25</ecNumber>
    </recommendedName>
    <alternativeName>
        <fullName evidence="8 10">Amylomaltase</fullName>
    </alternativeName>
    <alternativeName>
        <fullName evidence="9 10">Disproportionating enzyme</fullName>
    </alternativeName>
</protein>
<dbReference type="OrthoDB" id="9761577at2"/>
<dbReference type="Pfam" id="PF02446">
    <property type="entry name" value="Glyco_hydro_77"/>
    <property type="match status" value="1"/>
</dbReference>
<evidence type="ECO:0000256" key="1">
    <source>
        <dbReference type="ARBA" id="ARBA00000439"/>
    </source>
</evidence>
<dbReference type="GO" id="GO:0005975">
    <property type="term" value="P:carbohydrate metabolic process"/>
    <property type="evidence" value="ECO:0007669"/>
    <property type="project" value="InterPro"/>
</dbReference>
<dbReference type="EMBL" id="VANU01000001">
    <property type="protein sequence ID" value="TLP40768.1"/>
    <property type="molecule type" value="Genomic_DNA"/>
</dbReference>
<dbReference type="Proteomes" id="UP000308901">
    <property type="component" value="Unassembled WGS sequence"/>
</dbReference>
<evidence type="ECO:0000256" key="4">
    <source>
        <dbReference type="ARBA" id="ARBA00020295"/>
    </source>
</evidence>
<keyword evidence="6 10" id="KW-0808">Transferase</keyword>
<comment type="caution">
    <text evidence="11">The sequence shown here is derived from an EMBL/GenBank/DDBJ whole genome shotgun (WGS) entry which is preliminary data.</text>
</comment>
<dbReference type="PANTHER" id="PTHR32438">
    <property type="entry name" value="4-ALPHA-GLUCANOTRANSFERASE DPE1, CHLOROPLASTIC/AMYLOPLASTIC"/>
    <property type="match status" value="1"/>
</dbReference>
<sequence>MKKQIGILAHISSLPNDYDIGTLGRESYRFIDILSKNNINIWQILPINPTEKDHSPYSSVCSFAGNLSFIDFEEFLENNLISKEELDNLKRKDDTSFESEESLEYKKSLLRKIFTKTTLDEDFQNFTEKNKFWLEDYALFLSLQEKLNEKLFYNWPTDIAKKELCNPIIKELLEEENELNYHKFTQYIFFKQYMKLKNYANSKGVKIFGDLPIYVSKNSSDVWGDQDIFLLDSDMQPKLKAGVPPDYFSEDGQAWGNPVYDWENNKTNVLSWWIQRIKYSLELFDLVRIDHFRGLESFWVIPKDDETAINGWWEKCYGDELFQKLKEELGEDLPIIAEDLGEITPEVIALRDKYKLPGMKILAFAYDGNENNPYLPKNCEENSISYIGTHDNNTLIGWKNEILNRDDKEEINRILSALNINSMDEFENALINTLIETKSKISIISIQDILLHDENYRMNIPGVAQGNWTYRMNMDELNEDMIKIKREKI</sequence>
<keyword evidence="7 10" id="KW-0119">Carbohydrate metabolism</keyword>
<evidence type="ECO:0000256" key="2">
    <source>
        <dbReference type="ARBA" id="ARBA00005684"/>
    </source>
</evidence>